<dbReference type="InterPro" id="IPR001791">
    <property type="entry name" value="Laminin_G"/>
</dbReference>
<protein>
    <recommendedName>
        <fullName evidence="3">Laminin G domain-containing protein</fullName>
    </recommendedName>
</protein>
<evidence type="ECO:0008006" key="3">
    <source>
        <dbReference type="Google" id="ProtNLM"/>
    </source>
</evidence>
<dbReference type="InterPro" id="IPR013320">
    <property type="entry name" value="ConA-like_dom_sf"/>
</dbReference>
<dbReference type="PROSITE" id="PS51257">
    <property type="entry name" value="PROKAR_LIPOPROTEIN"/>
    <property type="match status" value="1"/>
</dbReference>
<accession>A0A812RW82</accession>
<dbReference type="OrthoDB" id="406660at2759"/>
<keyword evidence="2" id="KW-1185">Reference proteome</keyword>
<evidence type="ECO:0000313" key="1">
    <source>
        <dbReference type="EMBL" id="CAE7455200.1"/>
    </source>
</evidence>
<dbReference type="CDD" id="cd00110">
    <property type="entry name" value="LamG"/>
    <property type="match status" value="1"/>
</dbReference>
<dbReference type="SUPFAM" id="SSF49899">
    <property type="entry name" value="Concanavalin A-like lectins/glucanases"/>
    <property type="match status" value="1"/>
</dbReference>
<dbReference type="Gene3D" id="2.60.120.200">
    <property type="match status" value="1"/>
</dbReference>
<evidence type="ECO:0000313" key="2">
    <source>
        <dbReference type="Proteomes" id="UP000604046"/>
    </source>
</evidence>
<comment type="caution">
    <text evidence="1">The sequence shown here is derived from an EMBL/GenBank/DDBJ whole genome shotgun (WGS) entry which is preliminary data.</text>
</comment>
<dbReference type="EMBL" id="CAJNDS010002377">
    <property type="protein sequence ID" value="CAE7455200.1"/>
    <property type="molecule type" value="Genomic_DNA"/>
</dbReference>
<name>A0A812RW82_9DINO</name>
<proteinExistence type="predicted"/>
<dbReference type="Proteomes" id="UP000604046">
    <property type="component" value="Unassembled WGS sequence"/>
</dbReference>
<dbReference type="AlphaFoldDB" id="A0A812RW82"/>
<gene>
    <name evidence="1" type="ORF">SNAT2548_LOCUS25043</name>
</gene>
<organism evidence="1 2">
    <name type="scientific">Symbiodinium natans</name>
    <dbReference type="NCBI Taxonomy" id="878477"/>
    <lineage>
        <taxon>Eukaryota</taxon>
        <taxon>Sar</taxon>
        <taxon>Alveolata</taxon>
        <taxon>Dinophyceae</taxon>
        <taxon>Suessiales</taxon>
        <taxon>Symbiodiniaceae</taxon>
        <taxon>Symbiodinium</taxon>
    </lineage>
</organism>
<reference evidence="1" key="1">
    <citation type="submission" date="2021-02" db="EMBL/GenBank/DDBJ databases">
        <authorList>
            <person name="Dougan E. K."/>
            <person name="Rhodes N."/>
            <person name="Thang M."/>
            <person name="Chan C."/>
        </authorList>
    </citation>
    <scope>NUCLEOTIDE SEQUENCE</scope>
</reference>
<sequence>MAKSWQCVAWASAAFATCVLIVGACFLLLRLAPGAPEDQPAPNCLRDPGSFSRRDIDASEFADDLVKSFRIKCRVKFFDMCAKYPNIITGRVSVDYASATNIVFTSHGLGPAYPADHQGKMTFYCQTAAEVGPRGRGLPGQRLDDGGWHEGMLIPGKRLDDGEWHEIELVKGSTSASVFLDVETVYTANILAGLSAADFVLRPIDMIFIGGQGFNGDIRNVEIYVGDPERLVFSSACNGTALPENVTCSDQPLDACEGMYSITGGAGSQCRASESCRAMEHACDVE</sequence>